<keyword evidence="3 11" id="KW-0004">4Fe-4S</keyword>
<comment type="catalytic activity">
    <reaction evidence="10 11">
        <text>N(6)-L-threonylcarbamoyladenosine(37) in tRNA + (sulfur carrier)-SH + AH2 + 2 S-adenosyl-L-methionine = 2-methylsulfanyl-N(6)-L-threonylcarbamoyladenosine(37) in tRNA + (sulfur carrier)-H + 5'-deoxyadenosine + L-methionine + A + S-adenosyl-L-homocysteine + 2 H(+)</text>
        <dbReference type="Rhea" id="RHEA:37075"/>
        <dbReference type="Rhea" id="RHEA-COMP:10163"/>
        <dbReference type="Rhea" id="RHEA-COMP:11092"/>
        <dbReference type="Rhea" id="RHEA-COMP:14737"/>
        <dbReference type="Rhea" id="RHEA-COMP:14739"/>
        <dbReference type="ChEBI" id="CHEBI:13193"/>
        <dbReference type="ChEBI" id="CHEBI:15378"/>
        <dbReference type="ChEBI" id="CHEBI:17319"/>
        <dbReference type="ChEBI" id="CHEBI:17499"/>
        <dbReference type="ChEBI" id="CHEBI:29917"/>
        <dbReference type="ChEBI" id="CHEBI:57844"/>
        <dbReference type="ChEBI" id="CHEBI:57856"/>
        <dbReference type="ChEBI" id="CHEBI:59789"/>
        <dbReference type="ChEBI" id="CHEBI:64428"/>
        <dbReference type="ChEBI" id="CHEBI:74418"/>
        <dbReference type="ChEBI" id="CHEBI:74420"/>
        <dbReference type="EC" id="2.8.4.5"/>
    </reaction>
</comment>
<dbReference type="InterPro" id="IPR005839">
    <property type="entry name" value="Methylthiotransferase"/>
</dbReference>
<dbReference type="Gene3D" id="3.40.50.12160">
    <property type="entry name" value="Methylthiotransferase, N-terminal domain"/>
    <property type="match status" value="1"/>
</dbReference>
<dbReference type="EMBL" id="CP058560">
    <property type="protein sequence ID" value="QUH22893.1"/>
    <property type="molecule type" value="Genomic_DNA"/>
</dbReference>
<evidence type="ECO:0000256" key="3">
    <source>
        <dbReference type="ARBA" id="ARBA00022485"/>
    </source>
</evidence>
<dbReference type="Pfam" id="PF00919">
    <property type="entry name" value="UPF0004"/>
    <property type="match status" value="1"/>
</dbReference>
<dbReference type="InterPro" id="IPR006466">
    <property type="entry name" value="MiaB-like_arc_euk"/>
</dbReference>
<dbReference type="InterPro" id="IPR058240">
    <property type="entry name" value="rSAM_sf"/>
</dbReference>
<dbReference type="PROSITE" id="PS51918">
    <property type="entry name" value="RADICAL_SAM"/>
    <property type="match status" value="1"/>
</dbReference>
<keyword evidence="5 11" id="KW-0949">S-adenosyl-L-methionine</keyword>
<evidence type="ECO:0000313" key="16">
    <source>
        <dbReference type="Proteomes" id="UP000681041"/>
    </source>
</evidence>
<dbReference type="SFLD" id="SFLDG01061">
    <property type="entry name" value="methylthiotransferase"/>
    <property type="match status" value="1"/>
</dbReference>
<evidence type="ECO:0000256" key="6">
    <source>
        <dbReference type="ARBA" id="ARBA00022694"/>
    </source>
</evidence>
<dbReference type="PROSITE" id="PS01278">
    <property type="entry name" value="MTTASE_RADICAL"/>
    <property type="match status" value="1"/>
</dbReference>
<dbReference type="PROSITE" id="PS50926">
    <property type="entry name" value="TRAM"/>
    <property type="match status" value="1"/>
</dbReference>
<evidence type="ECO:0000256" key="5">
    <source>
        <dbReference type="ARBA" id="ARBA00022691"/>
    </source>
</evidence>
<evidence type="ECO:0000256" key="4">
    <source>
        <dbReference type="ARBA" id="ARBA00022679"/>
    </source>
</evidence>
<protein>
    <recommendedName>
        <fullName evidence="11">tRNA-t(6)A37 methylthiotransferase</fullName>
        <ecNumber evidence="11">2.8.4.5</ecNumber>
    </recommendedName>
</protein>
<keyword evidence="7 11" id="KW-0479">Metal-binding</keyword>
<dbReference type="InterPro" id="IPR006638">
    <property type="entry name" value="Elp3/MiaA/NifB-like_rSAM"/>
</dbReference>
<dbReference type="PANTHER" id="PTHR11918">
    <property type="entry name" value="RADICAL SAM PROTEINS"/>
    <property type="match status" value="1"/>
</dbReference>
<dbReference type="OrthoDB" id="372134at2157"/>
<comment type="cofactor">
    <cofactor evidence="11">
        <name>[4Fe-4S] cluster</name>
        <dbReference type="ChEBI" id="CHEBI:49883"/>
    </cofactor>
    <text evidence="11">Binds 1 or 2 [4Fe-4S] cluster. One cluster is coordinated with 3 cysteines and an exchangeable S-adenosyl-L-methionine.</text>
</comment>
<sequence length="425" mass="47912">MKVYIETFGCTFNQADSQIMAGILSTENINVVSNVEDAQVIIINTCYVKHPTEHKVINRIKKIQKDFPEKKLIVGGCMVEIEPDKLSRIAPEAGWIGPHQIQKITQLVKSVLDGKNDHLTGISSGCKAGLPKIRSNPMIHIIQICEGCMGKCTYCCTRFARGGLQSYPSKLIVEEARQAIQEGCVEIQLTAQDTAAYGKDTGEKLSDLINEITALDGNFRLRIGMMHPKSMMDDVEGLIDSFKSNKVYKFIHIPIQSGSNQVLEDMNRCHTVNEYKDIINKFRREIPEITLATDIIVAYPTEDEKAFQHTCDFLKEIKPNFVHLSKYKHRYLAESSNLDEIEFKELKKRSKMIEKIKTEITNQDNLKYIGTIQEVLIVEKGKKGGFIGRTNSYMPVVVKNAKIGEFIHLEISDSTSTYLKASNNG</sequence>
<evidence type="ECO:0000256" key="7">
    <source>
        <dbReference type="ARBA" id="ARBA00022723"/>
    </source>
</evidence>
<evidence type="ECO:0000256" key="11">
    <source>
        <dbReference type="RuleBase" id="RU368081"/>
    </source>
</evidence>
<evidence type="ECO:0000256" key="8">
    <source>
        <dbReference type="ARBA" id="ARBA00023004"/>
    </source>
</evidence>
<feature type="domain" description="MTTase N-terminal" evidence="13">
    <location>
        <begin position="1"/>
        <end position="113"/>
    </location>
</feature>
<proteinExistence type="inferred from homology"/>
<feature type="domain" description="TRAM" evidence="12">
    <location>
        <begin position="366"/>
        <end position="425"/>
    </location>
</feature>
<accession>A0A8T8K709</accession>
<dbReference type="NCBIfam" id="TIGR00089">
    <property type="entry name" value="MiaB/RimO family radical SAM methylthiotransferase"/>
    <property type="match status" value="1"/>
</dbReference>
<dbReference type="GO" id="GO:0035598">
    <property type="term" value="F:tRNA (N(6)-L-threonylcarbamoyladenosine(37)-C(2))-methylthiotransferase activity"/>
    <property type="evidence" value="ECO:0007669"/>
    <property type="project" value="UniProtKB-UniRule"/>
</dbReference>
<dbReference type="AlphaFoldDB" id="A0A8T8K709"/>
<dbReference type="EC" id="2.8.4.5" evidence="11"/>
<dbReference type="SFLD" id="SFLDS00029">
    <property type="entry name" value="Radical_SAM"/>
    <property type="match status" value="1"/>
</dbReference>
<dbReference type="KEGG" id="meme:HYG87_03465"/>
<evidence type="ECO:0000256" key="10">
    <source>
        <dbReference type="ARBA" id="ARBA00051661"/>
    </source>
</evidence>
<dbReference type="GeneID" id="64819792"/>
<keyword evidence="9 11" id="KW-0411">Iron-sulfur</keyword>
<comment type="function">
    <text evidence="1 11">Catalyzes the methylthiolation of N6-threonylcarbamoyladenosine (t(6)A), leading to the formation of 2-methylthio-N6-threonylcarbamoyladenosine (ms(2)t(6)A) at position 37 in tRNAs that read codons beginning with adenine.</text>
</comment>
<organism evidence="15 16">
    <name type="scientific">Methanobacterium alkalithermotolerans</name>
    <dbReference type="NCBI Taxonomy" id="2731220"/>
    <lineage>
        <taxon>Archaea</taxon>
        <taxon>Methanobacteriati</taxon>
        <taxon>Methanobacteriota</taxon>
        <taxon>Methanomada group</taxon>
        <taxon>Methanobacteria</taxon>
        <taxon>Methanobacteriales</taxon>
        <taxon>Methanobacteriaceae</taxon>
        <taxon>Methanobacterium</taxon>
    </lineage>
</organism>
<dbReference type="InterPro" id="IPR038135">
    <property type="entry name" value="Methylthiotransferase_N_sf"/>
</dbReference>
<keyword evidence="4 11" id="KW-0808">Transferase</keyword>
<comment type="similarity">
    <text evidence="2 11">Belongs to the methylthiotransferase family. CDKAL1 subfamily.</text>
</comment>
<reference evidence="15" key="1">
    <citation type="submission" date="2020-07" db="EMBL/GenBank/DDBJ databases">
        <title>Methanobacterium. sp. MethCan genome.</title>
        <authorList>
            <person name="Postec A."/>
            <person name="Quemeneur M."/>
        </authorList>
    </citation>
    <scope>NUCLEOTIDE SEQUENCE</scope>
    <source>
        <strain evidence="15">MethCAN</strain>
    </source>
</reference>
<keyword evidence="6 11" id="KW-0819">tRNA processing</keyword>
<dbReference type="InterPro" id="IPR002792">
    <property type="entry name" value="TRAM_dom"/>
</dbReference>
<evidence type="ECO:0000256" key="9">
    <source>
        <dbReference type="ARBA" id="ARBA00023014"/>
    </source>
</evidence>
<dbReference type="Pfam" id="PF04055">
    <property type="entry name" value="Radical_SAM"/>
    <property type="match status" value="1"/>
</dbReference>
<dbReference type="InterPro" id="IPR023404">
    <property type="entry name" value="rSAM_horseshoe"/>
</dbReference>
<dbReference type="GO" id="GO:0051539">
    <property type="term" value="F:4 iron, 4 sulfur cluster binding"/>
    <property type="evidence" value="ECO:0007669"/>
    <property type="project" value="UniProtKB-UniRule"/>
</dbReference>
<feature type="domain" description="Radical SAM core" evidence="14">
    <location>
        <begin position="134"/>
        <end position="364"/>
    </location>
</feature>
<dbReference type="PANTHER" id="PTHR11918:SF45">
    <property type="entry name" value="THREONYLCARBAMOYLADENOSINE TRNA METHYLTHIOTRANSFERASE"/>
    <property type="match status" value="1"/>
</dbReference>
<dbReference type="SUPFAM" id="SSF102114">
    <property type="entry name" value="Radical SAM enzymes"/>
    <property type="match status" value="1"/>
</dbReference>
<dbReference type="RefSeq" id="WP_211533839.1">
    <property type="nucleotide sequence ID" value="NZ_CP058560.1"/>
</dbReference>
<evidence type="ECO:0000313" key="15">
    <source>
        <dbReference type="EMBL" id="QUH22893.1"/>
    </source>
</evidence>
<keyword evidence="8 11" id="KW-0408">Iron</keyword>
<dbReference type="Proteomes" id="UP000681041">
    <property type="component" value="Chromosome"/>
</dbReference>
<dbReference type="FunFam" id="3.80.30.20:FF:000002">
    <property type="entry name" value="threonylcarbamoyladenosine tRNA methylthiotransferase isoform X2"/>
    <property type="match status" value="1"/>
</dbReference>
<evidence type="ECO:0000259" key="14">
    <source>
        <dbReference type="PROSITE" id="PS51918"/>
    </source>
</evidence>
<dbReference type="PROSITE" id="PS51449">
    <property type="entry name" value="MTTASE_N"/>
    <property type="match status" value="1"/>
</dbReference>
<dbReference type="InterPro" id="IPR007197">
    <property type="entry name" value="rSAM"/>
</dbReference>
<dbReference type="Gene3D" id="3.80.30.20">
    <property type="entry name" value="tm_1862 like domain"/>
    <property type="match status" value="1"/>
</dbReference>
<evidence type="ECO:0000259" key="12">
    <source>
        <dbReference type="PROSITE" id="PS50926"/>
    </source>
</evidence>
<dbReference type="InterPro" id="IPR020612">
    <property type="entry name" value="Methylthiotransferase_CS"/>
</dbReference>
<dbReference type="SFLD" id="SFLDG01082">
    <property type="entry name" value="B12-binding_domain_containing"/>
    <property type="match status" value="1"/>
</dbReference>
<dbReference type="GO" id="GO:0046872">
    <property type="term" value="F:metal ion binding"/>
    <property type="evidence" value="ECO:0007669"/>
    <property type="project" value="UniProtKB-UniRule"/>
</dbReference>
<dbReference type="FunFam" id="3.40.50.12160:FF:000003">
    <property type="entry name" value="CDK5 regulatory subunit-associated protein 1"/>
    <property type="match status" value="1"/>
</dbReference>
<dbReference type="InterPro" id="IPR013848">
    <property type="entry name" value="Methylthiotransferase_N"/>
</dbReference>
<dbReference type="Pfam" id="PF01938">
    <property type="entry name" value="TRAM"/>
    <property type="match status" value="1"/>
</dbReference>
<name>A0A8T8K709_9EURY</name>
<gene>
    <name evidence="15" type="ORF">HYG87_03465</name>
</gene>
<keyword evidence="16" id="KW-1185">Reference proteome</keyword>
<evidence type="ECO:0000256" key="1">
    <source>
        <dbReference type="ARBA" id="ARBA00002399"/>
    </source>
</evidence>
<evidence type="ECO:0000259" key="13">
    <source>
        <dbReference type="PROSITE" id="PS51449"/>
    </source>
</evidence>
<dbReference type="SMART" id="SM00729">
    <property type="entry name" value="Elp3"/>
    <property type="match status" value="1"/>
</dbReference>
<dbReference type="NCBIfam" id="TIGR01578">
    <property type="entry name" value="MiaB-like-B"/>
    <property type="match status" value="1"/>
</dbReference>
<evidence type="ECO:0000256" key="2">
    <source>
        <dbReference type="ARBA" id="ARBA00008616"/>
    </source>
</evidence>